<dbReference type="EMBL" id="JH687400">
    <property type="protein sequence ID" value="EIM80042.1"/>
    <property type="molecule type" value="Genomic_DNA"/>
</dbReference>
<name>R7S0H7_STEHR</name>
<reference evidence="2" key="1">
    <citation type="journal article" date="2012" name="Science">
        <title>The Paleozoic origin of enzymatic lignin decomposition reconstructed from 31 fungal genomes.</title>
        <authorList>
            <person name="Floudas D."/>
            <person name="Binder M."/>
            <person name="Riley R."/>
            <person name="Barry K."/>
            <person name="Blanchette R.A."/>
            <person name="Henrissat B."/>
            <person name="Martinez A.T."/>
            <person name="Otillar R."/>
            <person name="Spatafora J.W."/>
            <person name="Yadav J.S."/>
            <person name="Aerts A."/>
            <person name="Benoit I."/>
            <person name="Boyd A."/>
            <person name="Carlson A."/>
            <person name="Copeland A."/>
            <person name="Coutinho P.M."/>
            <person name="de Vries R.P."/>
            <person name="Ferreira P."/>
            <person name="Findley K."/>
            <person name="Foster B."/>
            <person name="Gaskell J."/>
            <person name="Glotzer D."/>
            <person name="Gorecki P."/>
            <person name="Heitman J."/>
            <person name="Hesse C."/>
            <person name="Hori C."/>
            <person name="Igarashi K."/>
            <person name="Jurgens J.A."/>
            <person name="Kallen N."/>
            <person name="Kersten P."/>
            <person name="Kohler A."/>
            <person name="Kuees U."/>
            <person name="Kumar T.K.A."/>
            <person name="Kuo A."/>
            <person name="LaButti K."/>
            <person name="Larrondo L.F."/>
            <person name="Lindquist E."/>
            <person name="Ling A."/>
            <person name="Lombard V."/>
            <person name="Lucas S."/>
            <person name="Lundell T."/>
            <person name="Martin R."/>
            <person name="McLaughlin D.J."/>
            <person name="Morgenstern I."/>
            <person name="Morin E."/>
            <person name="Murat C."/>
            <person name="Nagy L.G."/>
            <person name="Nolan M."/>
            <person name="Ohm R.A."/>
            <person name="Patyshakuliyeva A."/>
            <person name="Rokas A."/>
            <person name="Ruiz-Duenas F.J."/>
            <person name="Sabat G."/>
            <person name="Salamov A."/>
            <person name="Samejima M."/>
            <person name="Schmutz J."/>
            <person name="Slot J.C."/>
            <person name="St John F."/>
            <person name="Stenlid J."/>
            <person name="Sun H."/>
            <person name="Sun S."/>
            <person name="Syed K."/>
            <person name="Tsang A."/>
            <person name="Wiebenga A."/>
            <person name="Young D."/>
            <person name="Pisabarro A."/>
            <person name="Eastwood D.C."/>
            <person name="Martin F."/>
            <person name="Cullen D."/>
            <person name="Grigoriev I.V."/>
            <person name="Hibbett D.S."/>
        </authorList>
    </citation>
    <scope>NUCLEOTIDE SEQUENCE [LARGE SCALE GENOMIC DNA]</scope>
    <source>
        <strain evidence="2">FP-91666</strain>
    </source>
</reference>
<accession>R7S0H7</accession>
<organism evidence="1 2">
    <name type="scientific">Stereum hirsutum (strain FP-91666)</name>
    <name type="common">White-rot fungus</name>
    <dbReference type="NCBI Taxonomy" id="721885"/>
    <lineage>
        <taxon>Eukaryota</taxon>
        <taxon>Fungi</taxon>
        <taxon>Dikarya</taxon>
        <taxon>Basidiomycota</taxon>
        <taxon>Agaricomycotina</taxon>
        <taxon>Agaricomycetes</taxon>
        <taxon>Russulales</taxon>
        <taxon>Stereaceae</taxon>
        <taxon>Stereum</taxon>
    </lineage>
</organism>
<evidence type="ECO:0000313" key="1">
    <source>
        <dbReference type="EMBL" id="EIM80042.1"/>
    </source>
</evidence>
<keyword evidence="2" id="KW-1185">Reference proteome</keyword>
<sequence length="326" mass="36858">MIHNVGDLTIQNKPKEEPALALHMNLGMEFGVRKNHGSKMQLRKGESSAAKLRLITILRTIVPLHMLSSFILCCTSAGEHGCSLNDPSRMLPAIHGANTDIQVLLSSLQAAHEYEMAISDDINHSKSMIVNISKFNPLPYSNAHSPPMGLTAATEPSHNLHDWILLLSMTKATTKNGGENEERRYDLELERNQKYEQKHDPSLSRTAAPRYQEARVRTNHAVTHAWMYACMLMSAVIGELDWNGSWPNEYLISTSTRTKQLKYMDPRLNVLYIAQSSKYEAKQKLDVSYRARPIRSPSFCQTLSLERTLKGSAARTPRRDYERPNT</sequence>
<gene>
    <name evidence="1" type="ORF">STEHIDRAFT_116225</name>
</gene>
<dbReference type="KEGG" id="shs:STEHIDRAFT_116225"/>
<evidence type="ECO:0000313" key="2">
    <source>
        <dbReference type="Proteomes" id="UP000053927"/>
    </source>
</evidence>
<protein>
    <submittedName>
        <fullName evidence="1">Uncharacterized protein</fullName>
    </submittedName>
</protein>
<dbReference type="RefSeq" id="XP_007311019.1">
    <property type="nucleotide sequence ID" value="XM_007310957.1"/>
</dbReference>
<proteinExistence type="predicted"/>
<dbReference type="AlphaFoldDB" id="R7S0H7"/>
<dbReference type="Proteomes" id="UP000053927">
    <property type="component" value="Unassembled WGS sequence"/>
</dbReference>
<dbReference type="GeneID" id="18795865"/>